<proteinExistence type="inferred from homology"/>
<name>A0A1K1PKK9_RUMFL</name>
<evidence type="ECO:0000256" key="5">
    <source>
        <dbReference type="SAM" id="MobiDB-lite"/>
    </source>
</evidence>
<feature type="region of interest" description="Disordered" evidence="5">
    <location>
        <begin position="478"/>
        <end position="530"/>
    </location>
</feature>
<feature type="coiled-coil region" evidence="4">
    <location>
        <begin position="203"/>
        <end position="238"/>
    </location>
</feature>
<dbReference type="GO" id="GO:0072659">
    <property type="term" value="P:protein localization to plasma membrane"/>
    <property type="evidence" value="ECO:0007669"/>
    <property type="project" value="TreeGrafter"/>
</dbReference>
<sequence>MFDNINWGIVIPAGIGIILLLIIIFTGYIKAPPDTAYIISGLRKKIIIGKASIRIPFFERVDKLKLQLIAVDVKTSSAVPTADYININVDANVNVKVSSDPQLIKLGAENFLNKDTAYVAKVAREVLEGNMREIVGQMSLEAMVNDRKAFAEKVQENAAPDLNRMGLEIVSFNVQNFTDDQNLIENLGIDNTTKIQKKAAIARAESEKEIEIAKAQAKKEANDAKILAETEIAQKNNELAIRQAELKKEADTQLAIADAAYEIQKEEQRKSIEVSKANANIAASEKDVELKAREAEVTEKALEAQIKKKAEADRYKAQQEADAKLYQLKKEAEADRFQREQEAEAQKAEAEAQKYAKMQEAEGIAAVGKAEADAIRAKGLAEAEGINAKAEAMKKYGEAAVLEMYFKALPEVVKNAATPLSQVDKITMYGEGNSSKLVGDIIDSTTRITDGLTASTGVDIRALLAGFLGGKMAAPKAAAPAAPAQDSSDNGDYVYSYDENRDAQDHTDDEDTQYYTDTNSEFDGEDTPEQ</sequence>
<dbReference type="InterPro" id="IPR027705">
    <property type="entry name" value="Flotillin_fam"/>
</dbReference>
<dbReference type="Pfam" id="PF15975">
    <property type="entry name" value="Flot"/>
    <property type="match status" value="1"/>
</dbReference>
<dbReference type="Proteomes" id="UP000183461">
    <property type="component" value="Unassembled WGS sequence"/>
</dbReference>
<dbReference type="PANTHER" id="PTHR13806">
    <property type="entry name" value="FLOTILLIN-RELATED"/>
    <property type="match status" value="1"/>
</dbReference>
<reference evidence="8 9" key="1">
    <citation type="submission" date="2016-11" db="EMBL/GenBank/DDBJ databases">
        <authorList>
            <person name="Jaros S."/>
            <person name="Januszkiewicz K."/>
            <person name="Wedrychowicz H."/>
        </authorList>
    </citation>
    <scope>NUCLEOTIDE SEQUENCE [LARGE SCALE GENOMIC DNA]</scope>
    <source>
        <strain evidence="8 9">YL228</strain>
    </source>
</reference>
<feature type="domain" description="Band 7" evidence="7">
    <location>
        <begin position="26"/>
        <end position="191"/>
    </location>
</feature>
<dbReference type="RefSeq" id="WP_072301005.1">
    <property type="nucleotide sequence ID" value="NZ_FPIP01000009.1"/>
</dbReference>
<dbReference type="InterPro" id="IPR031905">
    <property type="entry name" value="Flotillin_C"/>
</dbReference>
<dbReference type="CDD" id="cd03399">
    <property type="entry name" value="SPFH_flotillin"/>
    <property type="match status" value="1"/>
</dbReference>
<evidence type="ECO:0000313" key="8">
    <source>
        <dbReference type="EMBL" id="SFW47985.1"/>
    </source>
</evidence>
<gene>
    <name evidence="8" type="ORF">SAMN02910280_2820</name>
</gene>
<evidence type="ECO:0000256" key="2">
    <source>
        <dbReference type="ARBA" id="ARBA00007161"/>
    </source>
</evidence>
<dbReference type="Pfam" id="PF01145">
    <property type="entry name" value="Band_7"/>
    <property type="match status" value="1"/>
</dbReference>
<feature type="compositionally biased region" description="Acidic residues" evidence="5">
    <location>
        <begin position="520"/>
        <end position="530"/>
    </location>
</feature>
<evidence type="ECO:0000256" key="4">
    <source>
        <dbReference type="SAM" id="Coils"/>
    </source>
</evidence>
<dbReference type="InterPro" id="IPR036013">
    <property type="entry name" value="Band_7/SPFH_dom_sf"/>
</dbReference>
<evidence type="ECO:0000256" key="6">
    <source>
        <dbReference type="SAM" id="Phobius"/>
    </source>
</evidence>
<dbReference type="GO" id="GO:0005886">
    <property type="term" value="C:plasma membrane"/>
    <property type="evidence" value="ECO:0007669"/>
    <property type="project" value="TreeGrafter"/>
</dbReference>
<comment type="similarity">
    <text evidence="2">Belongs to the band 7/mec-2 family. Flotillin subfamily.</text>
</comment>
<dbReference type="PANTHER" id="PTHR13806:SF46">
    <property type="entry name" value="FLOTILLIN-1-RELATED"/>
    <property type="match status" value="1"/>
</dbReference>
<dbReference type="SUPFAM" id="SSF117892">
    <property type="entry name" value="Band 7/SPFH domain"/>
    <property type="match status" value="1"/>
</dbReference>
<comment type="subcellular location">
    <subcellularLocation>
        <location evidence="1">Membrane</location>
    </subcellularLocation>
</comment>
<feature type="transmembrane region" description="Helical" evidence="6">
    <location>
        <begin position="7"/>
        <end position="29"/>
    </location>
</feature>
<evidence type="ECO:0000313" key="9">
    <source>
        <dbReference type="Proteomes" id="UP000183461"/>
    </source>
</evidence>
<evidence type="ECO:0000256" key="3">
    <source>
        <dbReference type="ARBA" id="ARBA00023136"/>
    </source>
</evidence>
<evidence type="ECO:0000256" key="1">
    <source>
        <dbReference type="ARBA" id="ARBA00004370"/>
    </source>
</evidence>
<dbReference type="GO" id="GO:0002020">
    <property type="term" value="F:protease binding"/>
    <property type="evidence" value="ECO:0007669"/>
    <property type="project" value="TreeGrafter"/>
</dbReference>
<keyword evidence="4" id="KW-0175">Coiled coil</keyword>
<dbReference type="SMART" id="SM00244">
    <property type="entry name" value="PHB"/>
    <property type="match status" value="1"/>
</dbReference>
<dbReference type="AlphaFoldDB" id="A0A1K1PKK9"/>
<keyword evidence="6" id="KW-0812">Transmembrane</keyword>
<feature type="coiled-coil region" evidence="4">
    <location>
        <begin position="285"/>
        <end position="360"/>
    </location>
</feature>
<evidence type="ECO:0000259" key="7">
    <source>
        <dbReference type="SMART" id="SM00244"/>
    </source>
</evidence>
<dbReference type="InterPro" id="IPR001107">
    <property type="entry name" value="Band_7"/>
</dbReference>
<dbReference type="Gene3D" id="3.30.479.30">
    <property type="entry name" value="Band 7 domain"/>
    <property type="match status" value="1"/>
</dbReference>
<keyword evidence="3 6" id="KW-0472">Membrane</keyword>
<keyword evidence="6" id="KW-1133">Transmembrane helix</keyword>
<protein>
    <submittedName>
        <fullName evidence="8">Flotillin</fullName>
    </submittedName>
</protein>
<organism evidence="8 9">
    <name type="scientific">Ruminococcus flavefaciens</name>
    <dbReference type="NCBI Taxonomy" id="1265"/>
    <lineage>
        <taxon>Bacteria</taxon>
        <taxon>Bacillati</taxon>
        <taxon>Bacillota</taxon>
        <taxon>Clostridia</taxon>
        <taxon>Eubacteriales</taxon>
        <taxon>Oscillospiraceae</taxon>
        <taxon>Ruminococcus</taxon>
    </lineage>
</organism>
<dbReference type="EMBL" id="FPIP01000009">
    <property type="protein sequence ID" value="SFW47985.1"/>
    <property type="molecule type" value="Genomic_DNA"/>
</dbReference>
<accession>A0A1K1PKK9</accession>